<feature type="region of interest" description="Disordered" evidence="1">
    <location>
        <begin position="313"/>
        <end position="339"/>
    </location>
</feature>
<feature type="compositionally biased region" description="Polar residues" evidence="1">
    <location>
        <begin position="356"/>
        <end position="380"/>
    </location>
</feature>
<evidence type="ECO:0000259" key="2">
    <source>
        <dbReference type="Pfam" id="PF14309"/>
    </source>
</evidence>
<feature type="compositionally biased region" description="Polar residues" evidence="1">
    <location>
        <begin position="425"/>
        <end position="437"/>
    </location>
</feature>
<proteinExistence type="predicted"/>
<accession>A0A2N9EZH6</accession>
<organism evidence="4">
    <name type="scientific">Fagus sylvatica</name>
    <name type="common">Beechnut</name>
    <dbReference type="NCBI Taxonomy" id="28930"/>
    <lineage>
        <taxon>Eukaryota</taxon>
        <taxon>Viridiplantae</taxon>
        <taxon>Streptophyta</taxon>
        <taxon>Embryophyta</taxon>
        <taxon>Tracheophyta</taxon>
        <taxon>Spermatophyta</taxon>
        <taxon>Magnoliopsida</taxon>
        <taxon>eudicotyledons</taxon>
        <taxon>Gunneridae</taxon>
        <taxon>Pentapetalae</taxon>
        <taxon>rosids</taxon>
        <taxon>fabids</taxon>
        <taxon>Fagales</taxon>
        <taxon>Fagaceae</taxon>
        <taxon>Fagus</taxon>
    </lineage>
</organism>
<protein>
    <recommendedName>
        <fullName evidence="5">DUF4378 domain-containing protein</fullName>
    </recommendedName>
</protein>
<dbReference type="Pfam" id="PF14309">
    <property type="entry name" value="DUF4378"/>
    <property type="match status" value="1"/>
</dbReference>
<feature type="compositionally biased region" description="Basic and acidic residues" evidence="1">
    <location>
        <begin position="37"/>
        <end position="49"/>
    </location>
</feature>
<feature type="domain" description="DUF3741" evidence="3">
    <location>
        <begin position="81"/>
        <end position="111"/>
    </location>
</feature>
<feature type="compositionally biased region" description="Low complexity" evidence="1">
    <location>
        <begin position="329"/>
        <end position="339"/>
    </location>
</feature>
<evidence type="ECO:0008006" key="5">
    <source>
        <dbReference type="Google" id="ProtNLM"/>
    </source>
</evidence>
<feature type="region of interest" description="Disordered" evidence="1">
    <location>
        <begin position="273"/>
        <end position="297"/>
    </location>
</feature>
<feature type="region of interest" description="Disordered" evidence="1">
    <location>
        <begin position="414"/>
        <end position="475"/>
    </location>
</feature>
<dbReference type="PANTHER" id="PTHR21726:SF29">
    <property type="entry name" value="EXPRESSED PROTEIN"/>
    <property type="match status" value="1"/>
</dbReference>
<dbReference type="Pfam" id="PF14383">
    <property type="entry name" value="VARLMGL"/>
    <property type="match status" value="1"/>
</dbReference>
<name>A0A2N9EZH6_FAGSY</name>
<dbReference type="AlphaFoldDB" id="A0A2N9EZH6"/>
<feature type="domain" description="DUF4378" evidence="2">
    <location>
        <begin position="803"/>
        <end position="909"/>
    </location>
</feature>
<feature type="region of interest" description="Disordered" evidence="1">
    <location>
        <begin position="34"/>
        <end position="90"/>
    </location>
</feature>
<dbReference type="EMBL" id="OIVN01000435">
    <property type="protein sequence ID" value="SPC80160.1"/>
    <property type="molecule type" value="Genomic_DNA"/>
</dbReference>
<feature type="compositionally biased region" description="Polar residues" evidence="1">
    <location>
        <begin position="67"/>
        <end position="83"/>
    </location>
</feature>
<evidence type="ECO:0000313" key="4">
    <source>
        <dbReference type="EMBL" id="SPC80160.1"/>
    </source>
</evidence>
<dbReference type="InterPro" id="IPR025486">
    <property type="entry name" value="DUF4378"/>
</dbReference>
<gene>
    <name evidence="4" type="ORF">FSB_LOCUS8042</name>
</gene>
<reference evidence="4" key="1">
    <citation type="submission" date="2018-02" db="EMBL/GenBank/DDBJ databases">
        <authorList>
            <person name="Cohen D.B."/>
            <person name="Kent A.D."/>
        </authorList>
    </citation>
    <scope>NUCLEOTIDE SEQUENCE</scope>
</reference>
<dbReference type="InterPro" id="IPR032795">
    <property type="entry name" value="DUF3741-assoc"/>
</dbReference>
<evidence type="ECO:0000259" key="3">
    <source>
        <dbReference type="Pfam" id="PF14383"/>
    </source>
</evidence>
<feature type="region of interest" description="Disordered" evidence="1">
    <location>
        <begin position="352"/>
        <end position="383"/>
    </location>
</feature>
<dbReference type="PANTHER" id="PTHR21726">
    <property type="entry name" value="PHOSPHATIDYLINOSITOL N-ACETYLGLUCOSAMINYLTRANSFERASE SUBUNIT P DOWN SYNDROME CRITICAL REGION PROTEIN 5 -RELATED"/>
    <property type="match status" value="1"/>
</dbReference>
<sequence>MGVEKEGSKNGGGYVGSFFHLFDWTAKSRKKLFSKSDLPEHSKQGKKSDGNLPMTRLHLMDEDDTGARSSIKGSSEYSCASSVTDEEGYGSRAPGVVARLMGLESLPTSNSPEPYSTPYFDTQSLGDAHYHRKDFDYHNDHQIMYSGNLLNKVDRPARNFVESKPPKMLSRPIEKFQSEVLPPKSAKSIPITHHKLLSPIKSSGFISSKNAAHIMEAAAKIIEPGPQATTKTKMPLVGSSSVHLKVRDLKEKVEASQKVPLVGSSSVTMKVRDIKEKDEAANKTSRVTDASRRPVESNAAKYLKGQSMNKSWNGSVDTSFKASPDIEESSSGSRSKTKSISLAIQAKVNVQRREGINSSSSRSLVSQKEQSEVNISQPFKSQPVIHKNLHKKSSMHNASGVLRQNNQKQNCLMDKDKLPSKPLGLNSQSRKVLSGDSSIGRHKSSGKTTGNSKLGSRKLGLETADGDKEAYSSTKNFPRKKRTLDRDFHFEKNQIVDNVLNDKNQKPGQSNQVMDRDFSWTQDSRKKGMDVVSFTFTAPLARSMPGSDTSCQAAQKNNAFSMDHRGKRALLDSDSMKLSSLGYNVIGGDSLSVLLEQKLRELSYGVESSSCDSSKVGSASSSASILQDLVPSLDNTASSKPRLHDKRDQHVLVTDNFGCRYDSEFSSSNSSAFRWKNKFQGVDEMDGCSSNFIEAGPLASCRHPSPISVLEPSFSTESWDSSNSTDSNSLEGSKLFSSVQAQEILGLSSSKKFSSAEADTELSDSASSTSYGATAEKYATISILTGSTKWEIGICEGDIWESNGGESRLRRKVLFDCVGECLDLRCRRYVGGGYGTWVKGVAMVRRKEWLAEEVYKEISGWRGMGDCMVDELVDKDMSSQYGRWLDFEADASALGIEVEGEIFDSLVDEVLADILQL</sequence>
<evidence type="ECO:0000256" key="1">
    <source>
        <dbReference type="SAM" id="MobiDB-lite"/>
    </source>
</evidence>